<dbReference type="SUPFAM" id="SSF56091">
    <property type="entry name" value="DNA ligase/mRNA capping enzyme, catalytic domain"/>
    <property type="match status" value="1"/>
</dbReference>
<dbReference type="CDD" id="cd07971">
    <property type="entry name" value="OBF_DNA_ligase_LigD"/>
    <property type="match status" value="1"/>
</dbReference>
<reference evidence="6 7" key="1">
    <citation type="submission" date="2018-06" db="EMBL/GenBank/DDBJ databases">
        <authorList>
            <consortium name="Pathogen Informatics"/>
            <person name="Doyle S."/>
        </authorList>
    </citation>
    <scope>NUCLEOTIDE SEQUENCE [LARGE SCALE GENOMIC DNA]</scope>
    <source>
        <strain evidence="6 7">NCTC10742</strain>
    </source>
</reference>
<evidence type="ECO:0000256" key="2">
    <source>
        <dbReference type="ARBA" id="ARBA00012727"/>
    </source>
</evidence>
<accession>A0A378SK95</accession>
<evidence type="ECO:0000313" key="6">
    <source>
        <dbReference type="EMBL" id="STZ43120.1"/>
    </source>
</evidence>
<dbReference type="PROSITE" id="PS50160">
    <property type="entry name" value="DNA_LIGASE_A3"/>
    <property type="match status" value="1"/>
</dbReference>
<dbReference type="CDD" id="cd07906">
    <property type="entry name" value="Adenylation_DNA_ligase_LigD_LigC"/>
    <property type="match status" value="1"/>
</dbReference>
<dbReference type="EMBL" id="UGQM01000001">
    <property type="protein sequence ID" value="STZ43120.1"/>
    <property type="molecule type" value="Genomic_DNA"/>
</dbReference>
<dbReference type="Gene3D" id="3.30.1490.70">
    <property type="match status" value="1"/>
</dbReference>
<dbReference type="SUPFAM" id="SSF50249">
    <property type="entry name" value="Nucleic acid-binding proteins"/>
    <property type="match status" value="1"/>
</dbReference>
<organism evidence="6 7">
    <name type="scientific">Mycolicibacterium gilvum</name>
    <dbReference type="NCBI Taxonomy" id="1804"/>
    <lineage>
        <taxon>Bacteria</taxon>
        <taxon>Bacillati</taxon>
        <taxon>Actinomycetota</taxon>
        <taxon>Actinomycetes</taxon>
        <taxon>Mycobacteriales</taxon>
        <taxon>Mycobacteriaceae</taxon>
        <taxon>Mycolicibacterium</taxon>
    </lineage>
</organism>
<dbReference type="Proteomes" id="UP000254291">
    <property type="component" value="Unassembled WGS sequence"/>
</dbReference>
<proteinExistence type="inferred from homology"/>
<dbReference type="GO" id="GO:0006281">
    <property type="term" value="P:DNA repair"/>
    <property type="evidence" value="ECO:0007669"/>
    <property type="project" value="InterPro"/>
</dbReference>
<dbReference type="EC" id="6.5.1.1" evidence="2"/>
<evidence type="ECO:0000256" key="1">
    <source>
        <dbReference type="ARBA" id="ARBA00007572"/>
    </source>
</evidence>
<evidence type="ECO:0000313" key="7">
    <source>
        <dbReference type="Proteomes" id="UP000254291"/>
    </source>
</evidence>
<dbReference type="Gene3D" id="3.30.470.30">
    <property type="entry name" value="DNA ligase/mRNA capping enzyme"/>
    <property type="match status" value="1"/>
</dbReference>
<dbReference type="InterPro" id="IPR012310">
    <property type="entry name" value="DNA_ligase_ATP-dep_cent"/>
</dbReference>
<dbReference type="GO" id="GO:0005524">
    <property type="term" value="F:ATP binding"/>
    <property type="evidence" value="ECO:0007669"/>
    <property type="project" value="InterPro"/>
</dbReference>
<evidence type="ECO:0000256" key="4">
    <source>
        <dbReference type="ARBA" id="ARBA00034003"/>
    </source>
</evidence>
<dbReference type="InterPro" id="IPR050191">
    <property type="entry name" value="ATP-dep_DNA_ligase"/>
</dbReference>
<evidence type="ECO:0000256" key="3">
    <source>
        <dbReference type="ARBA" id="ARBA00022598"/>
    </source>
</evidence>
<dbReference type="PANTHER" id="PTHR45674">
    <property type="entry name" value="DNA LIGASE 1/3 FAMILY MEMBER"/>
    <property type="match status" value="1"/>
</dbReference>
<dbReference type="PANTHER" id="PTHR45674:SF4">
    <property type="entry name" value="DNA LIGASE 1"/>
    <property type="match status" value="1"/>
</dbReference>
<dbReference type="GO" id="GO:0003910">
    <property type="term" value="F:DNA ligase (ATP) activity"/>
    <property type="evidence" value="ECO:0007669"/>
    <property type="project" value="UniProtKB-EC"/>
</dbReference>
<dbReference type="InterPro" id="IPR016059">
    <property type="entry name" value="DNA_ligase_ATP-dep_CS"/>
</dbReference>
<dbReference type="Pfam" id="PF01068">
    <property type="entry name" value="DNA_ligase_A_M"/>
    <property type="match status" value="1"/>
</dbReference>
<name>A0A378SK95_9MYCO</name>
<sequence>MRDAAYAPMLATLGAPPQGTGRAVEVKADGQRGTIVVADGAVTVFSRNGTDVTRTFPELAGVTAAIGDRRVVLDGEIVALDAQGRPSFTRLQRRWPQQRRPSADLVRSVPVRFWAFDILHADGHNVTEQPYTRRRDLLDDLMVVDKSRVLTVPRPMLGVTPSDALDAVAAHGMEGVVIKELDSPYRPGERSPCWIKVPIRASIELTIVGYWNAGGPGGRTRVGSLLVAGHDKTGDLMAIGQVGTGFSDLTRRTLHALLQPLRCSTAPVANHADVPGVRFVQPQLVAEVAYREYVAGRWLRHTSFKGLRPSDPSQTLLPTPA</sequence>
<dbReference type="InterPro" id="IPR012309">
    <property type="entry name" value="DNA_ligase_ATP-dep_C"/>
</dbReference>
<evidence type="ECO:0000259" key="5">
    <source>
        <dbReference type="PROSITE" id="PS50160"/>
    </source>
</evidence>
<dbReference type="InterPro" id="IPR014146">
    <property type="entry name" value="LigD_ligase_dom"/>
</dbReference>
<comment type="catalytic activity">
    <reaction evidence="4">
        <text>ATP + (deoxyribonucleotide)n-3'-hydroxyl + 5'-phospho-(deoxyribonucleotide)m = (deoxyribonucleotide)n+m + AMP + diphosphate.</text>
        <dbReference type="EC" id="6.5.1.1"/>
    </reaction>
</comment>
<dbReference type="InterPro" id="IPR012340">
    <property type="entry name" value="NA-bd_OB-fold"/>
</dbReference>
<dbReference type="AlphaFoldDB" id="A0A378SK95"/>
<dbReference type="PROSITE" id="PS00697">
    <property type="entry name" value="DNA_LIGASE_A1"/>
    <property type="match status" value="1"/>
</dbReference>
<feature type="domain" description="ATP-dependent DNA ligase family profile" evidence="5">
    <location>
        <begin position="108"/>
        <end position="197"/>
    </location>
</feature>
<keyword evidence="3 6" id="KW-0436">Ligase</keyword>
<dbReference type="Pfam" id="PF04679">
    <property type="entry name" value="DNA_ligase_A_C"/>
    <property type="match status" value="1"/>
</dbReference>
<dbReference type="Gene3D" id="2.40.50.140">
    <property type="entry name" value="Nucleic acid-binding proteins"/>
    <property type="match status" value="1"/>
</dbReference>
<protein>
    <recommendedName>
        <fullName evidence="2">DNA ligase (ATP)</fullName>
        <ecNumber evidence="2">6.5.1.1</ecNumber>
    </recommendedName>
</protein>
<dbReference type="GO" id="GO:0006310">
    <property type="term" value="P:DNA recombination"/>
    <property type="evidence" value="ECO:0007669"/>
    <property type="project" value="InterPro"/>
</dbReference>
<comment type="similarity">
    <text evidence="1">Belongs to the ATP-dependent DNA ligase family.</text>
</comment>
<gene>
    <name evidence="6" type="ORF">NCTC10742_02337</name>
</gene>
<dbReference type="NCBIfam" id="TIGR02779">
    <property type="entry name" value="NHEJ_ligase_lig"/>
    <property type="match status" value="1"/>
</dbReference>